<keyword evidence="5" id="KW-0408">Iron</keyword>
<dbReference type="GO" id="GO:0008198">
    <property type="term" value="F:ferrous iron binding"/>
    <property type="evidence" value="ECO:0007669"/>
    <property type="project" value="TreeGrafter"/>
</dbReference>
<dbReference type="Proteomes" id="UP000010556">
    <property type="component" value="Unassembled WGS sequence"/>
</dbReference>
<dbReference type="InterPro" id="IPR009078">
    <property type="entry name" value="Ferritin-like_SF"/>
</dbReference>
<comment type="function">
    <text evidence="3">Stores iron in a soluble, non-toxic, readily available form. Important for iron homeostasis. Iron is taken up in the ferrous form and deposited as ferric hydroxides after oxidation. Also plays a role in delivery of iron to cells. Mediates iron uptake in capsule cells of the developing kidney. Delivery to lysosomes by the cargo receptor NCOA4 for autophagic degradation and release or iron.</text>
</comment>
<dbReference type="Gene3D" id="1.20.1260.10">
    <property type="match status" value="1"/>
</dbReference>
<accession>L5LS13</accession>
<protein>
    <recommendedName>
        <fullName evidence="1">Ferritin light chain</fullName>
    </recommendedName>
</protein>
<organism evidence="6 7">
    <name type="scientific">Myotis davidii</name>
    <name type="common">David's myotis</name>
    <dbReference type="NCBI Taxonomy" id="225400"/>
    <lineage>
        <taxon>Eukaryota</taxon>
        <taxon>Metazoa</taxon>
        <taxon>Chordata</taxon>
        <taxon>Craniata</taxon>
        <taxon>Vertebrata</taxon>
        <taxon>Euteleostomi</taxon>
        <taxon>Mammalia</taxon>
        <taxon>Eutheria</taxon>
        <taxon>Laurasiatheria</taxon>
        <taxon>Chiroptera</taxon>
        <taxon>Yangochiroptera</taxon>
        <taxon>Vespertilionidae</taxon>
        <taxon>Myotis</taxon>
    </lineage>
</organism>
<keyword evidence="5" id="KW-0479">Metal-binding</keyword>
<comment type="subunit">
    <text evidence="4">Oligomer of 24 subunits. There are two types of subunits: L (light) chain and H (heavy) chain. The major chain can be light or heavy, depending on the species and tissue type. The functional molecule forms a roughly spherical shell with a diameter of 12 nm and contains a central cavity into which the insoluble mineral iron core is deposited. Interacts with NCOA4.</text>
</comment>
<keyword evidence="7" id="KW-1185">Reference proteome</keyword>
<dbReference type="SUPFAM" id="SSF47240">
    <property type="entry name" value="Ferritin-like"/>
    <property type="match status" value="1"/>
</dbReference>
<dbReference type="PANTHER" id="PTHR11431:SF47">
    <property type="entry name" value="FERRITIN LIGHT CHAIN"/>
    <property type="match status" value="1"/>
</dbReference>
<evidence type="ECO:0000256" key="3">
    <source>
        <dbReference type="ARBA" id="ARBA00045578"/>
    </source>
</evidence>
<evidence type="ECO:0000256" key="5">
    <source>
        <dbReference type="PIRSR" id="PIRSR601519-1"/>
    </source>
</evidence>
<feature type="binding site" evidence="5">
    <location>
        <position position="12"/>
    </location>
    <ligand>
        <name>Fe cation</name>
        <dbReference type="ChEBI" id="CHEBI:24875"/>
        <label>1</label>
    </ligand>
</feature>
<evidence type="ECO:0000256" key="4">
    <source>
        <dbReference type="ARBA" id="ARBA00047045"/>
    </source>
</evidence>
<dbReference type="EMBL" id="KB109459">
    <property type="protein sequence ID" value="ELK28258.1"/>
    <property type="molecule type" value="Genomic_DNA"/>
</dbReference>
<name>L5LS13_MYODS</name>
<comment type="subcellular location">
    <subcellularLocation>
        <location evidence="2">Autolysosome</location>
    </subcellularLocation>
</comment>
<evidence type="ECO:0000313" key="7">
    <source>
        <dbReference type="Proteomes" id="UP000010556"/>
    </source>
</evidence>
<proteinExistence type="predicted"/>
<evidence type="ECO:0000313" key="6">
    <source>
        <dbReference type="EMBL" id="ELK28258.1"/>
    </source>
</evidence>
<dbReference type="InterPro" id="IPR012347">
    <property type="entry name" value="Ferritin-like"/>
</dbReference>
<dbReference type="GO" id="GO:0006879">
    <property type="term" value="P:intracellular iron ion homeostasis"/>
    <property type="evidence" value="ECO:0007669"/>
    <property type="project" value="InterPro"/>
</dbReference>
<sequence>MSSQTRQNYSIEGQAVVSHLSLGFCFDRGRDDMALEGVAHFFLELAEKHQGAQRLLKMQNQRGGRILPRTCRSLPQSMDLQALVLPAQSSTRDFPEYHFLGEEVKLIRKMGNT</sequence>
<dbReference type="InterPro" id="IPR001519">
    <property type="entry name" value="Ferritin"/>
</dbReference>
<dbReference type="AlphaFoldDB" id="L5LS13"/>
<dbReference type="GO" id="GO:0044754">
    <property type="term" value="C:autolysosome"/>
    <property type="evidence" value="ECO:0007669"/>
    <property type="project" value="UniProtKB-SubCell"/>
</dbReference>
<reference evidence="7" key="1">
    <citation type="journal article" date="2013" name="Science">
        <title>Comparative analysis of bat genomes provides insight into the evolution of flight and immunity.</title>
        <authorList>
            <person name="Zhang G."/>
            <person name="Cowled C."/>
            <person name="Shi Z."/>
            <person name="Huang Z."/>
            <person name="Bishop-Lilly K.A."/>
            <person name="Fang X."/>
            <person name="Wynne J.W."/>
            <person name="Xiong Z."/>
            <person name="Baker M.L."/>
            <person name="Zhao W."/>
            <person name="Tachedjian M."/>
            <person name="Zhu Y."/>
            <person name="Zhou P."/>
            <person name="Jiang X."/>
            <person name="Ng J."/>
            <person name="Yang L."/>
            <person name="Wu L."/>
            <person name="Xiao J."/>
            <person name="Feng Y."/>
            <person name="Chen Y."/>
            <person name="Sun X."/>
            <person name="Zhang Y."/>
            <person name="Marsh G.A."/>
            <person name="Crameri G."/>
            <person name="Broder C.C."/>
            <person name="Frey K.G."/>
            <person name="Wang L.F."/>
            <person name="Wang J."/>
        </authorList>
    </citation>
    <scope>NUCLEOTIDE SEQUENCE [LARGE SCALE GENOMIC DNA]</scope>
</reference>
<dbReference type="PANTHER" id="PTHR11431">
    <property type="entry name" value="FERRITIN"/>
    <property type="match status" value="1"/>
</dbReference>
<dbReference type="GO" id="GO:0006826">
    <property type="term" value="P:iron ion transport"/>
    <property type="evidence" value="ECO:0007669"/>
    <property type="project" value="InterPro"/>
</dbReference>
<evidence type="ECO:0000256" key="2">
    <source>
        <dbReference type="ARBA" id="ARBA00044942"/>
    </source>
</evidence>
<dbReference type="GO" id="GO:0008199">
    <property type="term" value="F:ferric iron binding"/>
    <property type="evidence" value="ECO:0007669"/>
    <property type="project" value="InterPro"/>
</dbReference>
<evidence type="ECO:0000256" key="1">
    <source>
        <dbReference type="ARBA" id="ARBA00040044"/>
    </source>
</evidence>
<gene>
    <name evidence="6" type="ORF">MDA_GLEAN10016510</name>
</gene>